<dbReference type="EMBL" id="REGN01008406">
    <property type="protein sequence ID" value="RNA03650.1"/>
    <property type="molecule type" value="Genomic_DNA"/>
</dbReference>
<reference evidence="2 3" key="1">
    <citation type="journal article" date="2018" name="Sci. Rep.">
        <title>Genomic signatures of local adaptation to the degree of environmental predictability in rotifers.</title>
        <authorList>
            <person name="Franch-Gras L."/>
            <person name="Hahn C."/>
            <person name="Garcia-Roger E.M."/>
            <person name="Carmona M.J."/>
            <person name="Serra M."/>
            <person name="Gomez A."/>
        </authorList>
    </citation>
    <scope>NUCLEOTIDE SEQUENCE [LARGE SCALE GENOMIC DNA]</scope>
    <source>
        <strain evidence="2">HYR1</strain>
    </source>
</reference>
<keyword evidence="3" id="KW-1185">Reference proteome</keyword>
<evidence type="ECO:0000313" key="3">
    <source>
        <dbReference type="Proteomes" id="UP000276133"/>
    </source>
</evidence>
<dbReference type="Proteomes" id="UP000276133">
    <property type="component" value="Unassembled WGS sequence"/>
</dbReference>
<keyword evidence="1" id="KW-0732">Signal</keyword>
<protein>
    <recommendedName>
        <fullName evidence="4">Secreted protein</fullName>
    </recommendedName>
</protein>
<organism evidence="2 3">
    <name type="scientific">Brachionus plicatilis</name>
    <name type="common">Marine rotifer</name>
    <name type="synonym">Brachionus muelleri</name>
    <dbReference type="NCBI Taxonomy" id="10195"/>
    <lineage>
        <taxon>Eukaryota</taxon>
        <taxon>Metazoa</taxon>
        <taxon>Spiralia</taxon>
        <taxon>Gnathifera</taxon>
        <taxon>Rotifera</taxon>
        <taxon>Eurotatoria</taxon>
        <taxon>Monogononta</taxon>
        <taxon>Pseudotrocha</taxon>
        <taxon>Ploima</taxon>
        <taxon>Brachionidae</taxon>
        <taxon>Brachionus</taxon>
    </lineage>
</organism>
<comment type="caution">
    <text evidence="2">The sequence shown here is derived from an EMBL/GenBank/DDBJ whole genome shotgun (WGS) entry which is preliminary data.</text>
</comment>
<dbReference type="AlphaFoldDB" id="A0A3M7PX47"/>
<evidence type="ECO:0008006" key="4">
    <source>
        <dbReference type="Google" id="ProtNLM"/>
    </source>
</evidence>
<feature type="signal peptide" evidence="1">
    <location>
        <begin position="1"/>
        <end position="21"/>
    </location>
</feature>
<gene>
    <name evidence="2" type="ORF">BpHYR1_031541</name>
</gene>
<proteinExistence type="predicted"/>
<evidence type="ECO:0000256" key="1">
    <source>
        <dbReference type="SAM" id="SignalP"/>
    </source>
</evidence>
<accession>A0A3M7PX47</accession>
<evidence type="ECO:0000313" key="2">
    <source>
        <dbReference type="EMBL" id="RNA03650.1"/>
    </source>
</evidence>
<name>A0A3M7PX47_BRAPC</name>
<feature type="chain" id="PRO_5018049731" description="Secreted protein" evidence="1">
    <location>
        <begin position="22"/>
        <end position="135"/>
    </location>
</feature>
<sequence length="135" mass="15203">MLMLTGYFILMGELFLHLVDKAKNFVVPRHILHGQSASIRLATISHSFNLNKVRLAQADQTGILFYLLGVPSLDQRQSVHCSLAFFVQHSQTVQIALPVVFEQRTLRIVHLPLPLGAYRICVVTPTEHAFVGTRQ</sequence>